<keyword evidence="1" id="KW-0472">Membrane</keyword>
<feature type="transmembrane region" description="Helical" evidence="1">
    <location>
        <begin position="104"/>
        <end position="126"/>
    </location>
</feature>
<accession>A0A1G1Y1A0</accession>
<gene>
    <name evidence="2" type="ORF">A2744_01900</name>
</gene>
<dbReference type="STRING" id="1797535.A2744_01900"/>
<reference evidence="2 3" key="1">
    <citation type="journal article" date="2016" name="Nat. Commun.">
        <title>Thousands of microbial genomes shed light on interconnected biogeochemical processes in an aquifer system.</title>
        <authorList>
            <person name="Anantharaman K."/>
            <person name="Brown C.T."/>
            <person name="Hug L.A."/>
            <person name="Sharon I."/>
            <person name="Castelle C.J."/>
            <person name="Probst A.J."/>
            <person name="Thomas B.C."/>
            <person name="Singh A."/>
            <person name="Wilkins M.J."/>
            <person name="Karaoz U."/>
            <person name="Brodie E.L."/>
            <person name="Williams K.H."/>
            <person name="Hubbard S.S."/>
            <person name="Banfield J.F."/>
        </authorList>
    </citation>
    <scope>NUCLEOTIDE SEQUENCE [LARGE SCALE GENOMIC DNA]</scope>
</reference>
<evidence type="ECO:0000256" key="1">
    <source>
        <dbReference type="SAM" id="Phobius"/>
    </source>
</evidence>
<evidence type="ECO:0000313" key="3">
    <source>
        <dbReference type="Proteomes" id="UP000178240"/>
    </source>
</evidence>
<dbReference type="Proteomes" id="UP000178240">
    <property type="component" value="Unassembled WGS sequence"/>
</dbReference>
<keyword evidence="1" id="KW-0812">Transmembrane</keyword>
<feature type="transmembrane region" description="Helical" evidence="1">
    <location>
        <begin position="7"/>
        <end position="30"/>
    </location>
</feature>
<evidence type="ECO:0000313" key="2">
    <source>
        <dbReference type="EMBL" id="OGY46095.1"/>
    </source>
</evidence>
<sequence>MKRQLGIIIAFILEVSLLLVVLIFLLLGIVGIFLPIIPGLVLVGFAVAIYTFLLKNEKNQLSHRFHRYLLKFKSRFNRLTNNRIYMGIIKTIKKRRAEAIQRTIVRYGLILFSFNFTLILFLFFLLMGLTTAAFLLSLSVWVIAFVPLFVIFLFAATASIIWYRFGQILRSVFQEKLILYSGLVVLISVLPLLLILFFLSLIISVFSFSGSSLLPTIFLVTLLVTVLAVIFEIFIVTIGAVTKD</sequence>
<protein>
    <submittedName>
        <fullName evidence="2">Uncharacterized protein</fullName>
    </submittedName>
</protein>
<feature type="transmembrane region" description="Helical" evidence="1">
    <location>
        <begin position="138"/>
        <end position="165"/>
    </location>
</feature>
<feature type="transmembrane region" description="Helical" evidence="1">
    <location>
        <begin position="217"/>
        <end position="241"/>
    </location>
</feature>
<dbReference type="AlphaFoldDB" id="A0A1G1Y1A0"/>
<feature type="transmembrane region" description="Helical" evidence="1">
    <location>
        <begin position="177"/>
        <end position="205"/>
    </location>
</feature>
<feature type="transmembrane region" description="Helical" evidence="1">
    <location>
        <begin position="36"/>
        <end position="54"/>
    </location>
</feature>
<dbReference type="EMBL" id="MHIE01000007">
    <property type="protein sequence ID" value="OGY46095.1"/>
    <property type="molecule type" value="Genomic_DNA"/>
</dbReference>
<keyword evidence="1" id="KW-1133">Transmembrane helix</keyword>
<name>A0A1G1Y1A0_9BACT</name>
<comment type="caution">
    <text evidence="2">The sequence shown here is derived from an EMBL/GenBank/DDBJ whole genome shotgun (WGS) entry which is preliminary data.</text>
</comment>
<proteinExistence type="predicted"/>
<organism evidence="2 3">
    <name type="scientific">Candidatus Buchananbacteria bacterium RIFCSPHIGHO2_01_FULL_44_11</name>
    <dbReference type="NCBI Taxonomy" id="1797535"/>
    <lineage>
        <taxon>Bacteria</taxon>
        <taxon>Candidatus Buchananiibacteriota</taxon>
    </lineage>
</organism>